<dbReference type="EMBL" id="REGN01002543">
    <property type="protein sequence ID" value="RNA27427.1"/>
    <property type="molecule type" value="Genomic_DNA"/>
</dbReference>
<protein>
    <submittedName>
        <fullName evidence="1">Uncharacterized protein</fullName>
    </submittedName>
</protein>
<name>A0A3M7RVV4_BRAPC</name>
<sequence length="77" mass="8741">MGIPQLKFIYQGIPSHGNSFLAQTFKENFTQSFMATTAILFILTMKYTVEKWQRSSPASLAFCLHDNIASLIQLVRV</sequence>
<organism evidence="1 2">
    <name type="scientific">Brachionus plicatilis</name>
    <name type="common">Marine rotifer</name>
    <name type="synonym">Brachionus muelleri</name>
    <dbReference type="NCBI Taxonomy" id="10195"/>
    <lineage>
        <taxon>Eukaryota</taxon>
        <taxon>Metazoa</taxon>
        <taxon>Spiralia</taxon>
        <taxon>Gnathifera</taxon>
        <taxon>Rotifera</taxon>
        <taxon>Eurotatoria</taxon>
        <taxon>Monogononta</taxon>
        <taxon>Pseudotrocha</taxon>
        <taxon>Ploima</taxon>
        <taxon>Brachionidae</taxon>
        <taxon>Brachionus</taxon>
    </lineage>
</organism>
<keyword evidence="2" id="KW-1185">Reference proteome</keyword>
<gene>
    <name evidence="1" type="ORF">BpHYR1_044616</name>
</gene>
<evidence type="ECO:0000313" key="2">
    <source>
        <dbReference type="Proteomes" id="UP000276133"/>
    </source>
</evidence>
<accession>A0A3M7RVV4</accession>
<dbReference type="Proteomes" id="UP000276133">
    <property type="component" value="Unassembled WGS sequence"/>
</dbReference>
<comment type="caution">
    <text evidence="1">The sequence shown here is derived from an EMBL/GenBank/DDBJ whole genome shotgun (WGS) entry which is preliminary data.</text>
</comment>
<proteinExistence type="predicted"/>
<reference evidence="1 2" key="1">
    <citation type="journal article" date="2018" name="Sci. Rep.">
        <title>Genomic signatures of local adaptation to the degree of environmental predictability in rotifers.</title>
        <authorList>
            <person name="Franch-Gras L."/>
            <person name="Hahn C."/>
            <person name="Garcia-Roger E.M."/>
            <person name="Carmona M.J."/>
            <person name="Serra M."/>
            <person name="Gomez A."/>
        </authorList>
    </citation>
    <scope>NUCLEOTIDE SEQUENCE [LARGE SCALE GENOMIC DNA]</scope>
    <source>
        <strain evidence="1">HYR1</strain>
    </source>
</reference>
<dbReference type="AlphaFoldDB" id="A0A3M7RVV4"/>
<evidence type="ECO:0000313" key="1">
    <source>
        <dbReference type="EMBL" id="RNA27427.1"/>
    </source>
</evidence>